<reference evidence="1" key="1">
    <citation type="journal article" date="2021" name="Proc. Natl. Acad. Sci. U.S.A.">
        <title>A Catalog of Tens of Thousands of Viruses from Human Metagenomes Reveals Hidden Associations with Chronic Diseases.</title>
        <authorList>
            <person name="Tisza M.J."/>
            <person name="Buck C.B."/>
        </authorList>
    </citation>
    <scope>NUCLEOTIDE SEQUENCE</scope>
    <source>
        <strain evidence="1">Ctnot10</strain>
    </source>
</reference>
<proteinExistence type="predicted"/>
<evidence type="ECO:0000313" key="1">
    <source>
        <dbReference type="EMBL" id="DAD92228.1"/>
    </source>
</evidence>
<organism evidence="1">
    <name type="scientific">Siphoviridae sp. ctnot10</name>
    <dbReference type="NCBI Taxonomy" id="2826458"/>
    <lineage>
        <taxon>Viruses</taxon>
        <taxon>Duplodnaviria</taxon>
        <taxon>Heunggongvirae</taxon>
        <taxon>Uroviricota</taxon>
        <taxon>Caudoviricetes</taxon>
    </lineage>
</organism>
<accession>A0A8S5NCP4</accession>
<sequence>MYPRLCWTKHLADGQDSRFGRKEADGYLQGR</sequence>
<protein>
    <submittedName>
        <fullName evidence="1">Uncharacterized protein</fullName>
    </submittedName>
</protein>
<dbReference type="EMBL" id="BK015130">
    <property type="protein sequence ID" value="DAD92228.1"/>
    <property type="molecule type" value="Genomic_DNA"/>
</dbReference>
<name>A0A8S5NCP4_9CAUD</name>